<dbReference type="Pfam" id="PF13489">
    <property type="entry name" value="Methyltransf_23"/>
    <property type="match status" value="1"/>
</dbReference>
<dbReference type="SUPFAM" id="SSF53335">
    <property type="entry name" value="S-adenosyl-L-methionine-dependent methyltransferases"/>
    <property type="match status" value="1"/>
</dbReference>
<dbReference type="PANTHER" id="PTHR43591:SF14">
    <property type="entry name" value="METHYLTRANSFERASE"/>
    <property type="match status" value="1"/>
</dbReference>
<dbReference type="AlphaFoldDB" id="A0AAJ0CKE1"/>
<organism evidence="2 3">
    <name type="scientific">Conoideocrella luteorostrata</name>
    <dbReference type="NCBI Taxonomy" id="1105319"/>
    <lineage>
        <taxon>Eukaryota</taxon>
        <taxon>Fungi</taxon>
        <taxon>Dikarya</taxon>
        <taxon>Ascomycota</taxon>
        <taxon>Pezizomycotina</taxon>
        <taxon>Sordariomycetes</taxon>
        <taxon>Hypocreomycetidae</taxon>
        <taxon>Hypocreales</taxon>
        <taxon>Clavicipitaceae</taxon>
        <taxon>Conoideocrella</taxon>
    </lineage>
</organism>
<accession>A0AAJ0CKE1</accession>
<dbReference type="Gene3D" id="3.40.50.150">
    <property type="entry name" value="Vaccinia Virus protein VP39"/>
    <property type="match status" value="1"/>
</dbReference>
<comment type="caution">
    <text evidence="2">The sequence shown here is derived from an EMBL/GenBank/DDBJ whole genome shotgun (WGS) entry which is preliminary data.</text>
</comment>
<name>A0AAJ0CKE1_9HYPO</name>
<dbReference type="PANTHER" id="PTHR43591">
    <property type="entry name" value="METHYLTRANSFERASE"/>
    <property type="match status" value="1"/>
</dbReference>
<evidence type="ECO:0000313" key="3">
    <source>
        <dbReference type="Proteomes" id="UP001251528"/>
    </source>
</evidence>
<protein>
    <recommendedName>
        <fullName evidence="4">S-adenosyl-L-methionine-dependent methyltransferase</fullName>
    </recommendedName>
</protein>
<dbReference type="CDD" id="cd02440">
    <property type="entry name" value="AdoMet_MTases"/>
    <property type="match status" value="1"/>
</dbReference>
<dbReference type="Proteomes" id="UP001251528">
    <property type="component" value="Unassembled WGS sequence"/>
</dbReference>
<proteinExistence type="inferred from homology"/>
<comment type="similarity">
    <text evidence="1">Belongs to the methyltransferase superfamily. LaeA methyltransferase family.</text>
</comment>
<dbReference type="GO" id="GO:0008168">
    <property type="term" value="F:methyltransferase activity"/>
    <property type="evidence" value="ECO:0007669"/>
    <property type="project" value="TreeGrafter"/>
</dbReference>
<evidence type="ECO:0008006" key="4">
    <source>
        <dbReference type="Google" id="ProtNLM"/>
    </source>
</evidence>
<dbReference type="InterPro" id="IPR029063">
    <property type="entry name" value="SAM-dependent_MTases_sf"/>
</dbReference>
<gene>
    <name evidence="2" type="ORF">QQS21_009041</name>
</gene>
<reference evidence="2" key="1">
    <citation type="submission" date="2023-06" db="EMBL/GenBank/DDBJ databases">
        <title>Conoideocrella luteorostrata (Hypocreales: Clavicipitaceae), a potential biocontrol fungus for elongate hemlock scale in United States Christmas tree production areas.</title>
        <authorList>
            <person name="Barrett H."/>
            <person name="Lovett B."/>
            <person name="Macias A.M."/>
            <person name="Stajich J.E."/>
            <person name="Kasson M.T."/>
        </authorList>
    </citation>
    <scope>NUCLEOTIDE SEQUENCE</scope>
    <source>
        <strain evidence="2">ARSEF 14590</strain>
    </source>
</reference>
<evidence type="ECO:0000256" key="1">
    <source>
        <dbReference type="ARBA" id="ARBA00038158"/>
    </source>
</evidence>
<evidence type="ECO:0000313" key="2">
    <source>
        <dbReference type="EMBL" id="KAK2593242.1"/>
    </source>
</evidence>
<sequence>MHSNISARSGGATSGDFEFTFELIPEVNPLPIIEDVKLKFSRDAQSISSSIENFIEEFGRTYHAYKEGSYHFPNDPRERDRLDKQNRIISNMLCGGRLHFAPFSKQNPPRRVLDVATGTGDWAIQMGDEYPTSYVEGLDLSPIQPREVPLNVRFFVQDASEPWHFHQPFDYIHTRLTLGCFADFKAIVQQAFDNLEPGGLFESVDLMAVWHSDDGSLDANGAFASWFKNINVASEAIERPLSVASKLKGWYEEVGFVDVQEKVYKIPLNGWPEDPHMREIGNEWQSNLLDGLSGFTLGLFSRVLGYTEEEIQLTLMNVRKEIQDTTVHAYEPLYVVWGRKPSSSKSGN</sequence>
<dbReference type="EMBL" id="JASWJB010000221">
    <property type="protein sequence ID" value="KAK2593242.1"/>
    <property type="molecule type" value="Genomic_DNA"/>
</dbReference>
<keyword evidence="3" id="KW-1185">Reference proteome</keyword>